<dbReference type="Gene3D" id="3.90.70.10">
    <property type="entry name" value="Cysteine proteinases"/>
    <property type="match status" value="1"/>
</dbReference>
<dbReference type="GO" id="GO:0006508">
    <property type="term" value="P:proteolysis"/>
    <property type="evidence" value="ECO:0007669"/>
    <property type="project" value="InterPro"/>
</dbReference>
<protein>
    <recommendedName>
        <fullName evidence="3">Peptidase C1A papain C-terminal domain-containing protein</fullName>
    </recommendedName>
</protein>
<dbReference type="PROSITE" id="PS00639">
    <property type="entry name" value="THIOL_PROTEASE_HIS"/>
    <property type="match status" value="1"/>
</dbReference>
<dbReference type="PANTHER" id="PTHR12411">
    <property type="entry name" value="CYSTEINE PROTEASE FAMILY C1-RELATED"/>
    <property type="match status" value="1"/>
</dbReference>
<reference evidence="4 5" key="1">
    <citation type="submission" date="2020-04" db="EMBL/GenBank/DDBJ databases">
        <title>Perkinsus olseni comparative genomics.</title>
        <authorList>
            <person name="Bogema D.R."/>
        </authorList>
    </citation>
    <scope>NUCLEOTIDE SEQUENCE [LARGE SCALE GENOMIC DNA]</scope>
    <source>
        <strain evidence="4 5">ATCC PRA-207</strain>
    </source>
</reference>
<evidence type="ECO:0000256" key="2">
    <source>
        <dbReference type="ARBA" id="ARBA00023145"/>
    </source>
</evidence>
<gene>
    <name evidence="4" type="ORF">FOZ63_001448</name>
</gene>
<name>A0A7J6UIS1_PEROL</name>
<dbReference type="EMBL" id="JABANO010003021">
    <property type="protein sequence ID" value="KAF4757115.1"/>
    <property type="molecule type" value="Genomic_DNA"/>
</dbReference>
<dbReference type="AlphaFoldDB" id="A0A7J6UIS1"/>
<feature type="domain" description="Peptidase C1A papain C-terminal" evidence="3">
    <location>
        <begin position="8"/>
        <end position="83"/>
    </location>
</feature>
<evidence type="ECO:0000313" key="4">
    <source>
        <dbReference type="EMBL" id="KAF4757115.1"/>
    </source>
</evidence>
<dbReference type="GO" id="GO:0008234">
    <property type="term" value="F:cysteine-type peptidase activity"/>
    <property type="evidence" value="ECO:0007669"/>
    <property type="project" value="InterPro"/>
</dbReference>
<evidence type="ECO:0000256" key="1">
    <source>
        <dbReference type="ARBA" id="ARBA00008455"/>
    </source>
</evidence>
<dbReference type="InterPro" id="IPR038765">
    <property type="entry name" value="Papain-like_cys_pep_sf"/>
</dbReference>
<sequence length="96" mass="10537">MFTTCESQAVCTADDCDSSKISHSVLITGYGEDEHGTKYWEFKNSWGTEWGTAGYGRLIRGRGGDGELSNACECGILRQAYYPLLAEELDPGEQCV</sequence>
<organism evidence="4 5">
    <name type="scientific">Perkinsus olseni</name>
    <name type="common">Perkinsus atlanticus</name>
    <dbReference type="NCBI Taxonomy" id="32597"/>
    <lineage>
        <taxon>Eukaryota</taxon>
        <taxon>Sar</taxon>
        <taxon>Alveolata</taxon>
        <taxon>Perkinsozoa</taxon>
        <taxon>Perkinsea</taxon>
        <taxon>Perkinsida</taxon>
        <taxon>Perkinsidae</taxon>
        <taxon>Perkinsus</taxon>
    </lineage>
</organism>
<comment type="similarity">
    <text evidence="1">Belongs to the peptidase C1 family.</text>
</comment>
<proteinExistence type="inferred from homology"/>
<dbReference type="Proteomes" id="UP000553632">
    <property type="component" value="Unassembled WGS sequence"/>
</dbReference>
<evidence type="ECO:0000259" key="3">
    <source>
        <dbReference type="Pfam" id="PF00112"/>
    </source>
</evidence>
<comment type="caution">
    <text evidence="4">The sequence shown here is derived from an EMBL/GenBank/DDBJ whole genome shotgun (WGS) entry which is preliminary data.</text>
</comment>
<dbReference type="Pfam" id="PF00112">
    <property type="entry name" value="Peptidase_C1"/>
    <property type="match status" value="1"/>
</dbReference>
<dbReference type="InterPro" id="IPR000668">
    <property type="entry name" value="Peptidase_C1A_C"/>
</dbReference>
<accession>A0A7J6UIS1</accession>
<keyword evidence="5" id="KW-1185">Reference proteome</keyword>
<keyword evidence="2" id="KW-0865">Zymogen</keyword>
<dbReference type="InterPro" id="IPR013128">
    <property type="entry name" value="Peptidase_C1A"/>
</dbReference>
<dbReference type="SUPFAM" id="SSF54001">
    <property type="entry name" value="Cysteine proteinases"/>
    <property type="match status" value="1"/>
</dbReference>
<dbReference type="InterPro" id="IPR025660">
    <property type="entry name" value="Pept_his_AS"/>
</dbReference>
<evidence type="ECO:0000313" key="5">
    <source>
        <dbReference type="Proteomes" id="UP000553632"/>
    </source>
</evidence>